<dbReference type="EMBL" id="CAACYD010000006">
    <property type="protein sequence ID" value="VFA88252.1"/>
    <property type="molecule type" value="Genomic_DNA"/>
</dbReference>
<dbReference type="PANTHER" id="PTHR43884">
    <property type="entry name" value="ACYL-COA DEHYDROGENASE"/>
    <property type="match status" value="1"/>
</dbReference>
<dbReference type="Gene3D" id="1.10.540.10">
    <property type="entry name" value="Acyl-CoA dehydrogenase/oxidase, N-terminal domain"/>
    <property type="match status" value="1"/>
</dbReference>
<accession>A0ABD7V1P2</accession>
<keyword evidence="1 2" id="KW-0560">Oxidoreductase</keyword>
<comment type="caution">
    <text evidence="2">The sequence shown here is derived from an EMBL/GenBank/DDBJ whole genome shotgun (WGS) entry which is preliminary data.</text>
</comment>
<dbReference type="RefSeq" id="WP_165484411.1">
    <property type="nucleotide sequence ID" value="NZ_CAACYD010000006.1"/>
</dbReference>
<dbReference type="GeneID" id="60752117"/>
<dbReference type="InterPro" id="IPR046373">
    <property type="entry name" value="Acyl-CoA_Oxase/DH_mid-dom_sf"/>
</dbReference>
<reference evidence="2 3" key="1">
    <citation type="submission" date="2019-02" db="EMBL/GenBank/DDBJ databases">
        <authorList>
            <consortium name="Pathogen Informatics"/>
        </authorList>
    </citation>
    <scope>NUCLEOTIDE SEQUENCE [LARGE SCALE GENOMIC DNA]</scope>
    <source>
        <strain evidence="2 3">3012STDY6756503</strain>
    </source>
</reference>
<dbReference type="GO" id="GO:0036383">
    <property type="term" value="F:3-hydroxy-9,10-secoandrosta-1,3,5(10)-triene-9,17-dione monooxygenase activity"/>
    <property type="evidence" value="ECO:0007669"/>
    <property type="project" value="UniProtKB-EC"/>
</dbReference>
<dbReference type="InterPro" id="IPR037069">
    <property type="entry name" value="AcylCoA_DH/ox_N_sf"/>
</dbReference>
<proteinExistence type="predicted"/>
<dbReference type="EC" id="1.14.14.12" evidence="2"/>
<evidence type="ECO:0000313" key="2">
    <source>
        <dbReference type="EMBL" id="VFA88252.1"/>
    </source>
</evidence>
<dbReference type="Proteomes" id="UP000360750">
    <property type="component" value="Unassembled WGS sequence"/>
</dbReference>
<protein>
    <submittedName>
        <fullName evidence="2">Flavin-dependent monooxygenase, oxygenase subunit HsaA</fullName>
        <ecNumber evidence="2">1.14.14.12</ecNumber>
    </submittedName>
</protein>
<dbReference type="AlphaFoldDB" id="A0ABD7V1P2"/>
<keyword evidence="2" id="KW-0503">Monooxygenase</keyword>
<name>A0ABD7V1P2_9ACTN</name>
<gene>
    <name evidence="2" type="primary">hsaA_1</name>
    <name evidence="2" type="ORF">NCTC8139_01795</name>
</gene>
<dbReference type="Gene3D" id="2.40.110.10">
    <property type="entry name" value="Butyryl-CoA Dehydrogenase, subunit A, domain 2"/>
    <property type="match status" value="1"/>
</dbReference>
<organism evidence="2 3">
    <name type="scientific">Gordonia paraffinivorans</name>
    <dbReference type="NCBI Taxonomy" id="175628"/>
    <lineage>
        <taxon>Bacteria</taxon>
        <taxon>Bacillati</taxon>
        <taxon>Actinomycetota</taxon>
        <taxon>Actinomycetes</taxon>
        <taxon>Mycobacteriales</taxon>
        <taxon>Gordoniaceae</taxon>
        <taxon>Gordonia</taxon>
    </lineage>
</organism>
<dbReference type="SUPFAM" id="SSF56645">
    <property type="entry name" value="Acyl-CoA dehydrogenase NM domain-like"/>
    <property type="match status" value="1"/>
</dbReference>
<sequence>MTQLLAPPDRVRELSGELFHLGAIADAGNAFPIDSVRLLIDAGVARAPIPVSAGGDGLAPSALVDIVRTVGAADPGLGLVVAMHLIHARRVFADVGLSPALAEAAREIAAGSGFVSALVSENRSIAPARGGAVRARAIRVDGGWLLRTRKKYATGIHALSHAVVSAAVDGSDELDQFLVGLDQPTVRIEKTWDVIGLRTSGSDDVVFDDTFVTTDALLPPGLVSQDGAWWTLVLAGLYAGIAEGAFALATTGLPVQAGWGLACRRPARARLRR</sequence>
<dbReference type="InterPro" id="IPR009100">
    <property type="entry name" value="AcylCoA_DH/oxidase_NM_dom_sf"/>
</dbReference>
<evidence type="ECO:0000313" key="3">
    <source>
        <dbReference type="Proteomes" id="UP000360750"/>
    </source>
</evidence>
<dbReference type="PANTHER" id="PTHR43884:SF25">
    <property type="entry name" value="ACYL-COA DEHYDROGENASE YDBM-RELATED"/>
    <property type="match status" value="1"/>
</dbReference>
<evidence type="ECO:0000256" key="1">
    <source>
        <dbReference type="ARBA" id="ARBA00023002"/>
    </source>
</evidence>